<comment type="caution">
    <text evidence="2">The sequence shown here is derived from an EMBL/GenBank/DDBJ whole genome shotgun (WGS) entry which is preliminary data.</text>
</comment>
<dbReference type="Proteomes" id="UP001239994">
    <property type="component" value="Unassembled WGS sequence"/>
</dbReference>
<keyword evidence="3" id="KW-1185">Reference proteome</keyword>
<sequence length="114" mass="12377">RGYANHGPIMMCGTVELTPPGCTPISWLLDERHVRLGLVHNFRKNPLEMCHTCVTPHVTPKSSPPALPGFLTHPCVGPAESPSQSHAGQSMERAVPSLTLLLHFSVDDPYITST</sequence>
<feature type="non-terminal residue" evidence="2">
    <location>
        <position position="1"/>
    </location>
</feature>
<accession>A0AAD9DZM1</accession>
<name>A0AAD9DZM1_9TELE</name>
<proteinExistence type="predicted"/>
<reference evidence="2" key="1">
    <citation type="submission" date="2023-03" db="EMBL/GenBank/DDBJ databases">
        <title>Electrophorus voltai genome.</title>
        <authorList>
            <person name="Bian C."/>
        </authorList>
    </citation>
    <scope>NUCLEOTIDE SEQUENCE</scope>
    <source>
        <strain evidence="2">CB-2022</strain>
        <tissue evidence="2">Muscle</tissue>
    </source>
</reference>
<evidence type="ECO:0000313" key="3">
    <source>
        <dbReference type="Proteomes" id="UP001239994"/>
    </source>
</evidence>
<feature type="region of interest" description="Disordered" evidence="1">
    <location>
        <begin position="73"/>
        <end position="92"/>
    </location>
</feature>
<dbReference type="EMBL" id="JAROKS010000011">
    <property type="protein sequence ID" value="KAK1799951.1"/>
    <property type="molecule type" value="Genomic_DNA"/>
</dbReference>
<evidence type="ECO:0000256" key="1">
    <source>
        <dbReference type="SAM" id="MobiDB-lite"/>
    </source>
</evidence>
<gene>
    <name evidence="2" type="ORF">P4O66_006469</name>
</gene>
<protein>
    <submittedName>
        <fullName evidence="2">Uncharacterized protein</fullName>
    </submittedName>
</protein>
<evidence type="ECO:0000313" key="2">
    <source>
        <dbReference type="EMBL" id="KAK1799951.1"/>
    </source>
</evidence>
<dbReference type="AlphaFoldDB" id="A0AAD9DZM1"/>
<organism evidence="2 3">
    <name type="scientific">Electrophorus voltai</name>
    <dbReference type="NCBI Taxonomy" id="2609070"/>
    <lineage>
        <taxon>Eukaryota</taxon>
        <taxon>Metazoa</taxon>
        <taxon>Chordata</taxon>
        <taxon>Craniata</taxon>
        <taxon>Vertebrata</taxon>
        <taxon>Euteleostomi</taxon>
        <taxon>Actinopterygii</taxon>
        <taxon>Neopterygii</taxon>
        <taxon>Teleostei</taxon>
        <taxon>Ostariophysi</taxon>
        <taxon>Gymnotiformes</taxon>
        <taxon>Gymnotoidei</taxon>
        <taxon>Gymnotidae</taxon>
        <taxon>Electrophorus</taxon>
    </lineage>
</organism>